<dbReference type="Proteomes" id="UP001234178">
    <property type="component" value="Unassembled WGS sequence"/>
</dbReference>
<dbReference type="Gene3D" id="3.40.50.150">
    <property type="entry name" value="Vaccinia Virus protein VP39"/>
    <property type="match status" value="1"/>
</dbReference>
<keyword evidence="1" id="KW-0732">Signal</keyword>
<organism evidence="2 3">
    <name type="scientific">Daphnia magna</name>
    <dbReference type="NCBI Taxonomy" id="35525"/>
    <lineage>
        <taxon>Eukaryota</taxon>
        <taxon>Metazoa</taxon>
        <taxon>Ecdysozoa</taxon>
        <taxon>Arthropoda</taxon>
        <taxon>Crustacea</taxon>
        <taxon>Branchiopoda</taxon>
        <taxon>Diplostraca</taxon>
        <taxon>Cladocera</taxon>
        <taxon>Anomopoda</taxon>
        <taxon>Daphniidae</taxon>
        <taxon>Daphnia</taxon>
    </lineage>
</organism>
<evidence type="ECO:0000313" key="2">
    <source>
        <dbReference type="EMBL" id="KAK4012510.1"/>
    </source>
</evidence>
<protein>
    <submittedName>
        <fullName evidence="2">Uncharacterized protein</fullName>
    </submittedName>
</protein>
<evidence type="ECO:0000256" key="1">
    <source>
        <dbReference type="SAM" id="SignalP"/>
    </source>
</evidence>
<dbReference type="InterPro" id="IPR029063">
    <property type="entry name" value="SAM-dependent_MTases_sf"/>
</dbReference>
<name>A0ABQ9ZHV9_9CRUS</name>
<proteinExistence type="predicted"/>
<comment type="caution">
    <text evidence="2">The sequence shown here is derived from an EMBL/GenBank/DDBJ whole genome shotgun (WGS) entry which is preliminary data.</text>
</comment>
<dbReference type="EMBL" id="JAOYFB010000004">
    <property type="protein sequence ID" value="KAK4012510.1"/>
    <property type="molecule type" value="Genomic_DNA"/>
</dbReference>
<keyword evidence="3" id="KW-1185">Reference proteome</keyword>
<sequence>MAFIVALMFLIWILENVTGCLREYCGMNEESRTETGPSQLPVSVSFHYLIESLPQVEEMLANVPCNSQPGGYFKGTTTDAYDIM</sequence>
<feature type="signal peptide" evidence="1">
    <location>
        <begin position="1"/>
        <end position="19"/>
    </location>
</feature>
<feature type="chain" id="PRO_5047324046" evidence="1">
    <location>
        <begin position="20"/>
        <end position="84"/>
    </location>
</feature>
<reference evidence="2 3" key="1">
    <citation type="journal article" date="2023" name="Nucleic Acids Res.">
        <title>The hologenome of Daphnia magna reveals possible DNA methylation and microbiome-mediated evolution of the host genome.</title>
        <authorList>
            <person name="Chaturvedi A."/>
            <person name="Li X."/>
            <person name="Dhandapani V."/>
            <person name="Marshall H."/>
            <person name="Kissane S."/>
            <person name="Cuenca-Cambronero M."/>
            <person name="Asole G."/>
            <person name="Calvet F."/>
            <person name="Ruiz-Romero M."/>
            <person name="Marangio P."/>
            <person name="Guigo R."/>
            <person name="Rago D."/>
            <person name="Mirbahai L."/>
            <person name="Eastwood N."/>
            <person name="Colbourne J.K."/>
            <person name="Zhou J."/>
            <person name="Mallon E."/>
            <person name="Orsini L."/>
        </authorList>
    </citation>
    <scope>NUCLEOTIDE SEQUENCE [LARGE SCALE GENOMIC DNA]</scope>
    <source>
        <strain evidence="2">LRV0_1</strain>
    </source>
</reference>
<accession>A0ABQ9ZHV9</accession>
<gene>
    <name evidence="2" type="ORF">OUZ56_024750</name>
</gene>
<evidence type="ECO:0000313" key="3">
    <source>
        <dbReference type="Proteomes" id="UP001234178"/>
    </source>
</evidence>